<dbReference type="GO" id="GO:0003824">
    <property type="term" value="F:catalytic activity"/>
    <property type="evidence" value="ECO:0007669"/>
    <property type="project" value="InterPro"/>
</dbReference>
<dbReference type="KEGG" id="mrh:MycrhN_5007"/>
<dbReference type="Gene3D" id="3.30.559.30">
    <property type="entry name" value="Nonribosomal peptide synthetase, condensation domain"/>
    <property type="match status" value="3"/>
</dbReference>
<accession>G8RVQ3</accession>
<dbReference type="InterPro" id="IPR023213">
    <property type="entry name" value="CAT-like_dom_sf"/>
</dbReference>
<evidence type="ECO:0000256" key="3">
    <source>
        <dbReference type="ARBA" id="ARBA00022553"/>
    </source>
</evidence>
<dbReference type="PROSITE" id="PS00455">
    <property type="entry name" value="AMP_BINDING"/>
    <property type="match status" value="2"/>
</dbReference>
<dbReference type="Pfam" id="PF00501">
    <property type="entry name" value="AMP-binding"/>
    <property type="match status" value="2"/>
</dbReference>
<dbReference type="InterPro" id="IPR009081">
    <property type="entry name" value="PP-bd_ACP"/>
</dbReference>
<dbReference type="InterPro" id="IPR025110">
    <property type="entry name" value="AMP-bd_C"/>
</dbReference>
<dbReference type="SUPFAM" id="SSF52777">
    <property type="entry name" value="CoA-dependent acyltransferases"/>
    <property type="match status" value="6"/>
</dbReference>
<dbReference type="UniPathway" id="UPA00011"/>
<feature type="domain" description="Carrier" evidence="4">
    <location>
        <begin position="947"/>
        <end position="1022"/>
    </location>
</feature>
<dbReference type="GO" id="GO:0043041">
    <property type="term" value="P:amino acid activation for nonribosomal peptide biosynthetic process"/>
    <property type="evidence" value="ECO:0007669"/>
    <property type="project" value="TreeGrafter"/>
</dbReference>
<evidence type="ECO:0000256" key="1">
    <source>
        <dbReference type="ARBA" id="ARBA00001957"/>
    </source>
</evidence>
<dbReference type="InterPro" id="IPR006162">
    <property type="entry name" value="Ppantetheine_attach_site"/>
</dbReference>
<dbReference type="EMBL" id="CP003169">
    <property type="protein sequence ID" value="AEV75486.1"/>
    <property type="molecule type" value="Genomic_DNA"/>
</dbReference>
<keyword evidence="2" id="KW-0596">Phosphopantetheine</keyword>
<dbReference type="STRING" id="710685.MycrhN_5007"/>
<dbReference type="InterPro" id="IPR020845">
    <property type="entry name" value="AMP-binding_CS"/>
</dbReference>
<dbReference type="GO" id="GO:0005829">
    <property type="term" value="C:cytosol"/>
    <property type="evidence" value="ECO:0007669"/>
    <property type="project" value="TreeGrafter"/>
</dbReference>
<dbReference type="SUPFAM" id="SSF56801">
    <property type="entry name" value="Acetyl-CoA synthetase-like"/>
    <property type="match status" value="2"/>
</dbReference>
<dbReference type="InterPro" id="IPR045851">
    <property type="entry name" value="AMP-bd_C_sf"/>
</dbReference>
<dbReference type="InterPro" id="IPR000873">
    <property type="entry name" value="AMP-dep_synth/lig_dom"/>
</dbReference>
<dbReference type="Gene3D" id="3.30.300.30">
    <property type="match status" value="2"/>
</dbReference>
<evidence type="ECO:0000313" key="6">
    <source>
        <dbReference type="Proteomes" id="UP000005442"/>
    </source>
</evidence>
<dbReference type="PROSITE" id="PS50075">
    <property type="entry name" value="CARRIER"/>
    <property type="match status" value="2"/>
</dbReference>
<protein>
    <submittedName>
        <fullName evidence="5">Amino acid adenylation enzyme/thioester reductase family protein</fullName>
    </submittedName>
</protein>
<dbReference type="PROSITE" id="PS00012">
    <property type="entry name" value="PHOSPHOPANTETHEINE"/>
    <property type="match status" value="1"/>
</dbReference>
<evidence type="ECO:0000259" key="4">
    <source>
        <dbReference type="PROSITE" id="PS50075"/>
    </source>
</evidence>
<dbReference type="FunFam" id="1.10.1200.10:FF:000005">
    <property type="entry name" value="Nonribosomal peptide synthetase 1"/>
    <property type="match status" value="1"/>
</dbReference>
<dbReference type="Pfam" id="PF13193">
    <property type="entry name" value="AMP-binding_C"/>
    <property type="match status" value="2"/>
</dbReference>
<feature type="domain" description="Carrier" evidence="4">
    <location>
        <begin position="1966"/>
        <end position="2040"/>
    </location>
</feature>
<dbReference type="SUPFAM" id="SSF47336">
    <property type="entry name" value="ACP-like"/>
    <property type="match status" value="2"/>
</dbReference>
<evidence type="ECO:0000313" key="5">
    <source>
        <dbReference type="EMBL" id="AEV75486.1"/>
    </source>
</evidence>
<dbReference type="NCBIfam" id="TIGR01733">
    <property type="entry name" value="AA-adenyl-dom"/>
    <property type="match status" value="2"/>
</dbReference>
<dbReference type="Pfam" id="PF00550">
    <property type="entry name" value="PP-binding"/>
    <property type="match status" value="2"/>
</dbReference>
<dbReference type="InterPro" id="IPR020806">
    <property type="entry name" value="PKS_PP-bd"/>
</dbReference>
<dbReference type="FunFam" id="3.30.300.30:FF:000015">
    <property type="entry name" value="Nonribosomal peptide synthase SidD"/>
    <property type="match status" value="1"/>
</dbReference>
<evidence type="ECO:0000256" key="2">
    <source>
        <dbReference type="ARBA" id="ARBA00022450"/>
    </source>
</evidence>
<dbReference type="HOGENOM" id="CLU_000022_0_8_11"/>
<dbReference type="GO" id="GO:0044550">
    <property type="term" value="P:secondary metabolite biosynthetic process"/>
    <property type="evidence" value="ECO:0007669"/>
    <property type="project" value="TreeGrafter"/>
</dbReference>
<dbReference type="PATRIC" id="fig|710685.3.peg.5022"/>
<sequence>MTETDEFPLTPPQQRLWFIHRLNPQSTAYNAPVVRTLRGRVDPARLEHALLQLVQRHEQLRAAFAMRSTEPVQMIREVPSVELVFVENMVPKDVSTKITEFIQPFALEHAPLLRAALFHVLDELESSYVLVLDIHHIICDFSSEEILARDLFRLYHDLPLPELDCSYLAHAQKQTESASAAVQRATDEEFWLSKLSGELPILQLPVDHRRPAVFDFYGTIRHFSMGRDRTKALRAYSALHGVPLQDIALTAVFVLLAKYSLQEDLIVGTPHEVRSCDDVGDVVGMFMNTLSIRANVHPDNTSRTLLAEISDDVREARQHASYDVRYLVEKLKPQRDPSRNALYDVLFFHQLQESQIYDGLQVTPRQFIHEKAEVDLTFGLVEIDDRLSFSIEFATSLFRPSSIERMAKHYGAVLDALVGSPDDQVVDIDILSDDEHARVASFSGRASPYPWKTIHGLFEEQVDRSPDHPALRYRSETLSYAELDARANRVANMLRARGAKAGDVIALFAHPSPDMVAGSLGILKAGCAYLPITPNLPTTRTAYMLDSSKARFLLVQQPSTGFADIEIIELGLADLFPADRPHCECVPSALACVLFTSGSTGKPKGTLARHFNVVRTVINTNYLAIQASDHVLQMSSPTFDVSMLEIFGAVLNGATSVVVDSGSRGDLSRIATLLDTEHISVAFMTPALFNAIVDERLSALKGLRKILIGGDRASADHMRKALAQLGPGKLMNVYGPTEATIFTTYYPVDDVPEDATNIPIGYPLSNTKILILNGRSPVPVNVAGELCIAGDGVVAGYLDKDLTSQRFVNIGGDRFYRTGDIAKWREDGAIEYVGRLDRQVKIRGQRIEPEEIEAVLQAHPGVKEAAVIVRANERGDKSLQAFCTCAADNSTTPDELTAHIGRHLPRYMIPASLATIEAMPLDANGKIDRHRLQSTVLPATEDDAEHPPVTAVEKIIAATLRELLGVSVVNVYRSIFDYEAHSLTAAILSSRLEDALNVPFPLRDIFEHPTIASLAAHLSGVSGSTSDRYRHRSPILRNPRRAHYPLSFSERMVYAHQHATAGNHCYHNIFPMLIEGPLEIEKLEQAFRTVVRRHEAFRSKFVVRDGIPVKSVVDRVDFHLQLMQGTESDVPAVVSRLRQPYDLTKPPLVRACLLTVGEERHVLIVANHHIVSDGVTESMFMREIGLCYRGESLEPCSLQYSDYTLWQQRELEVGHYREEEQHWLAQLRGPLPVLELPLDHPRPSETDFNGRTLTIGLDTQQTSGLRRLAAAHHTTLFTLLFAAYAVLLHKYSGQDDLIVGIPVANRTHADLASVAGMFVNMVPLRTQPVPGQSFSEYIEAVKEVAVSAFEHQSYPFERMVQAVKGERDPSRNPLFDTIFAFQSTGPVVLDIEGLHSELYPLPDAAAKVDLTLEAFQFSNQIQLSFTYATALFRESTIARMAESFTRLISDMVRDPRKRLRELRWLSADSVDPGIAVVQSYPRDKSLYGLFEECVRRFPQRVAVRFRGESLTYAQLHARAESMAVRLRELGVRPGEPVALMTARSVEMVVGILAILRAGATYVPIDPEYPPERVQSILQNSGSSICLTVDMIRARQGAVVDTSVLSPVGVPVGPAYIMYTSGSTGVPKGIAVAHHSVTRTVMNTNYVTVEPEDNVLQLVNYAFDGSVFDIFGALLNGATLVVPEQDDITDPDRLAAIINNAGASIVLMTTALFNAYIDHDPMIFAPLRKVLFGGERASVWHVKKALTHLGPGKLVHAYGPTEATSITSAHGVNVVVDDVVPIGKPLSNTRLYVLDGDRQPVAVGVVGELYIGGDGVGMGYWGDARLTCQRFVPDPWVAGAVMYRSGDMVKWLDTGDLVYVGRVDEQIKLRGFRIEPGEIEARLLEHPAVGQCAVIVKGDRLVAFYTSDEPVDDTLLKTHLRTTLPYYMVPDRFEHTDRLPLTNNGKIDRQTLATYSARSTTRQPHTPPETSMEQLLVTLWCKVFERDVVGIDDNFYALGGHSMKALEIISLLQASGHTLSASDLFRHPTIREVAHAVRPLSPRADTSIQSSPDEGFALSAVQHRFFQRDLVDRGIFNSPFLIMLNEYVDPAIVEDAVLRTVQSHRILTARFEEFSGGWRQYYQSPVARRCFTRVDLAGVTPVDHVAAISARCAALQHDFDLSEGHLYRVLLFENYQHRNRQVLFFLFHHLVFDRTSWEVFLEEFRRHCVNEPIPPNRSISYSEWCLRLQRYADEGSFTDAARFWQTMVRRGEPFLPDTLQSPFALQSEMLHYTTRPLHGPEFISGLDGAMETYQANAFHLVLAAFGEACRDLQPRTSLPLYVMSAQRESFLADADITRSVGFFAGAYPLRIDLSADGIIRETVENVKHALFASPREGLDYFMVRYMPSLRERYDGLDHPYPLLFHFINDRDRTGNGFSTPLEVPVGLTHSPHNPSAYLLNVTAVLDSAGLKLTFYYSRAHFHADTIERLSRSFEQHLQDIVLTDDHSRVRQ</sequence>
<dbReference type="Gene3D" id="2.30.38.10">
    <property type="entry name" value="Luciferase, Domain 3"/>
    <property type="match status" value="2"/>
</dbReference>
<dbReference type="NCBIfam" id="NF003417">
    <property type="entry name" value="PRK04813.1"/>
    <property type="match status" value="2"/>
</dbReference>
<proteinExistence type="predicted"/>
<dbReference type="CDD" id="cd12117">
    <property type="entry name" value="A_NRPS_Srf_like"/>
    <property type="match status" value="2"/>
</dbReference>
<dbReference type="RefSeq" id="WP_014213229.1">
    <property type="nucleotide sequence ID" value="NC_016604.1"/>
</dbReference>
<dbReference type="Gene3D" id="1.10.1200.10">
    <property type="entry name" value="ACP-like"/>
    <property type="match status" value="2"/>
</dbReference>
<dbReference type="GO" id="GO:0031177">
    <property type="term" value="F:phosphopantetheine binding"/>
    <property type="evidence" value="ECO:0007669"/>
    <property type="project" value="InterPro"/>
</dbReference>
<keyword evidence="3" id="KW-0597">Phosphoprotein</keyword>
<reference evidence="5 6" key="1">
    <citation type="submission" date="2011-12" db="EMBL/GenBank/DDBJ databases">
        <title>Complete sequence of Mycobacterium rhodesiae NBB3.</title>
        <authorList>
            <consortium name="US DOE Joint Genome Institute"/>
            <person name="Lucas S."/>
            <person name="Han J."/>
            <person name="Lapidus A."/>
            <person name="Cheng J.-F."/>
            <person name="Goodwin L."/>
            <person name="Pitluck S."/>
            <person name="Peters L."/>
            <person name="Mikhailova N."/>
            <person name="Gu W."/>
            <person name="Detter J.C."/>
            <person name="Han C."/>
            <person name="Tapia R."/>
            <person name="Land M."/>
            <person name="Hauser L."/>
            <person name="Kyrpides N."/>
            <person name="Ivanova N."/>
            <person name="Pagani I."/>
            <person name="Mattes T."/>
            <person name="Holmes A."/>
            <person name="Rutledge P."/>
            <person name="Paulsen I."/>
            <person name="Coleman N."/>
            <person name="Woyke T."/>
        </authorList>
    </citation>
    <scope>NUCLEOTIDE SEQUENCE [LARGE SCALE GENOMIC DNA]</scope>
    <source>
        <strain evidence="5 6">NBB3</strain>
    </source>
</reference>
<organism evidence="5 6">
    <name type="scientific">Mycolicibacterium rhodesiae (strain NBB3)</name>
    <name type="common">Mycobacterium rhodesiae</name>
    <dbReference type="NCBI Taxonomy" id="710685"/>
    <lineage>
        <taxon>Bacteria</taxon>
        <taxon>Bacillati</taxon>
        <taxon>Actinomycetota</taxon>
        <taxon>Actinomycetes</taxon>
        <taxon>Mycobacteriales</taxon>
        <taxon>Mycobacteriaceae</taxon>
        <taxon>Mycolicibacterium</taxon>
    </lineage>
</organism>
<dbReference type="PANTHER" id="PTHR45527">
    <property type="entry name" value="NONRIBOSOMAL PEPTIDE SYNTHETASE"/>
    <property type="match status" value="1"/>
</dbReference>
<dbReference type="Proteomes" id="UP000005442">
    <property type="component" value="Chromosome"/>
</dbReference>
<dbReference type="Pfam" id="PF00668">
    <property type="entry name" value="Condensation"/>
    <property type="match status" value="3"/>
</dbReference>
<dbReference type="SMART" id="SM00823">
    <property type="entry name" value="PKS_PP"/>
    <property type="match status" value="2"/>
</dbReference>
<dbReference type="Gene3D" id="3.40.50.980">
    <property type="match status" value="4"/>
</dbReference>
<dbReference type="PANTHER" id="PTHR45527:SF1">
    <property type="entry name" value="FATTY ACID SYNTHASE"/>
    <property type="match status" value="1"/>
</dbReference>
<dbReference type="InterPro" id="IPR001242">
    <property type="entry name" value="Condensation_dom"/>
</dbReference>
<dbReference type="CDD" id="cd19531">
    <property type="entry name" value="LCL_NRPS-like"/>
    <property type="match status" value="2"/>
</dbReference>
<dbReference type="Gene3D" id="3.30.559.10">
    <property type="entry name" value="Chloramphenicol acetyltransferase-like domain"/>
    <property type="match status" value="3"/>
</dbReference>
<name>G8RVQ3_MYCRN</name>
<gene>
    <name evidence="5" type="ordered locus">MycrhN_5007</name>
</gene>
<keyword evidence="6" id="KW-1185">Reference proteome</keyword>
<comment type="cofactor">
    <cofactor evidence="1">
        <name>pantetheine 4'-phosphate</name>
        <dbReference type="ChEBI" id="CHEBI:47942"/>
    </cofactor>
</comment>
<dbReference type="InterPro" id="IPR010071">
    <property type="entry name" value="AA_adenyl_dom"/>
</dbReference>
<dbReference type="GO" id="GO:0008610">
    <property type="term" value="P:lipid biosynthetic process"/>
    <property type="evidence" value="ECO:0007669"/>
    <property type="project" value="UniProtKB-ARBA"/>
</dbReference>
<dbReference type="InterPro" id="IPR036736">
    <property type="entry name" value="ACP-like_sf"/>
</dbReference>
<dbReference type="eggNOG" id="COG1020">
    <property type="taxonomic scope" value="Bacteria"/>
</dbReference>